<protein>
    <submittedName>
        <fullName evidence="6">Hsp33 family molecular chaperone HslO</fullName>
    </submittedName>
</protein>
<dbReference type="CDD" id="cd00498">
    <property type="entry name" value="Hsp33"/>
    <property type="match status" value="1"/>
</dbReference>
<evidence type="ECO:0000256" key="4">
    <source>
        <dbReference type="ARBA" id="ARBA00023186"/>
    </source>
</evidence>
<dbReference type="SUPFAM" id="SSF64397">
    <property type="entry name" value="Hsp33 domain"/>
    <property type="match status" value="1"/>
</dbReference>
<accession>A0ABV8RJ02</accession>
<dbReference type="InterPro" id="IPR000397">
    <property type="entry name" value="Heat_shock_Hsp33"/>
</dbReference>
<comment type="caution">
    <text evidence="6">The sequence shown here is derived from an EMBL/GenBank/DDBJ whole genome shotgun (WGS) entry which is preliminary data.</text>
</comment>
<dbReference type="RefSeq" id="WP_381423538.1">
    <property type="nucleotide sequence ID" value="NZ_JBHSDH010000013.1"/>
</dbReference>
<dbReference type="InterPro" id="IPR016153">
    <property type="entry name" value="Heat_shock_Hsp33_N"/>
</dbReference>
<evidence type="ECO:0000313" key="6">
    <source>
        <dbReference type="EMBL" id="MFC4292664.1"/>
    </source>
</evidence>
<reference evidence="7" key="1">
    <citation type="journal article" date="2019" name="Int. J. Syst. Evol. Microbiol.">
        <title>The Global Catalogue of Microorganisms (GCM) 10K type strain sequencing project: providing services to taxonomists for standard genome sequencing and annotation.</title>
        <authorList>
            <consortium name="The Broad Institute Genomics Platform"/>
            <consortium name="The Broad Institute Genome Sequencing Center for Infectious Disease"/>
            <person name="Wu L."/>
            <person name="Ma J."/>
        </authorList>
    </citation>
    <scope>NUCLEOTIDE SEQUENCE [LARGE SCALE GENOMIC DNA]</scope>
    <source>
        <strain evidence="7">CECT 8531</strain>
    </source>
</reference>
<name>A0ABV8RJ02_9SPHN</name>
<organism evidence="6 7">
    <name type="scientific">Sphingorhabdus arenilitoris</name>
    <dbReference type="NCBI Taxonomy" id="1490041"/>
    <lineage>
        <taxon>Bacteria</taxon>
        <taxon>Pseudomonadati</taxon>
        <taxon>Pseudomonadota</taxon>
        <taxon>Alphaproteobacteria</taxon>
        <taxon>Sphingomonadales</taxon>
        <taxon>Sphingomonadaceae</taxon>
        <taxon>Sphingorhabdus</taxon>
    </lineage>
</organism>
<evidence type="ECO:0000313" key="7">
    <source>
        <dbReference type="Proteomes" id="UP001595887"/>
    </source>
</evidence>
<dbReference type="Pfam" id="PF01430">
    <property type="entry name" value="HSP33"/>
    <property type="match status" value="1"/>
</dbReference>
<evidence type="ECO:0000256" key="2">
    <source>
        <dbReference type="ARBA" id="ARBA00022833"/>
    </source>
</evidence>
<sequence length="310" mass="34138">MAEQSETLSDLPLAFSIPARHARGRIVRLDGVLNEILSAHKYPPLIEKTLAEALVLAALLGSAIKDDEGQLTIQAQTEEGAIDLLVCDYKDGALRGYVKHDPEKLAVLPANATLFGLFGKGYLAITFDRKVPEEKGSGRYQGIVPLEGDSLCSAAEHYFVQSEQIPTLIRVAIDHVDGPDGPRTVAGGIMLQHLADGEEGRERLHVRLDHPEWEHVSILAGSIKPQELTDSALPLEEIVWRLFHEEDQVRISTASRISKGCRCDPVHIRDVIARFAADERTEMAEDDGNITVNCEFCSRQFPISLASFDN</sequence>
<gene>
    <name evidence="6" type="ORF">ACFOWX_09595</name>
</gene>
<keyword evidence="4" id="KW-0143">Chaperone</keyword>
<evidence type="ECO:0000256" key="1">
    <source>
        <dbReference type="ARBA" id="ARBA00022490"/>
    </source>
</evidence>
<keyword evidence="1" id="KW-0963">Cytoplasm</keyword>
<dbReference type="PANTHER" id="PTHR30111:SF1">
    <property type="entry name" value="33 KDA CHAPERONIN"/>
    <property type="match status" value="1"/>
</dbReference>
<dbReference type="PANTHER" id="PTHR30111">
    <property type="entry name" value="33 KDA CHAPERONIN"/>
    <property type="match status" value="1"/>
</dbReference>
<dbReference type="InterPro" id="IPR016154">
    <property type="entry name" value="Heat_shock_Hsp33_C"/>
</dbReference>
<proteinExistence type="predicted"/>
<dbReference type="Gene3D" id="3.55.30.10">
    <property type="entry name" value="Hsp33 domain"/>
    <property type="match status" value="1"/>
</dbReference>
<dbReference type="SUPFAM" id="SSF118352">
    <property type="entry name" value="HSP33 redox switch-like"/>
    <property type="match status" value="1"/>
</dbReference>
<evidence type="ECO:0000256" key="3">
    <source>
        <dbReference type="ARBA" id="ARBA00023157"/>
    </source>
</evidence>
<keyword evidence="5" id="KW-0676">Redox-active center</keyword>
<dbReference type="PIRSF" id="PIRSF005261">
    <property type="entry name" value="Heat_shock_Hsp33"/>
    <property type="match status" value="1"/>
</dbReference>
<keyword evidence="7" id="KW-1185">Reference proteome</keyword>
<evidence type="ECO:0000256" key="5">
    <source>
        <dbReference type="ARBA" id="ARBA00023284"/>
    </source>
</evidence>
<dbReference type="Proteomes" id="UP001595887">
    <property type="component" value="Unassembled WGS sequence"/>
</dbReference>
<keyword evidence="2" id="KW-0862">Zinc</keyword>
<keyword evidence="3" id="KW-1015">Disulfide bond</keyword>
<dbReference type="Gene3D" id="3.90.1280.10">
    <property type="entry name" value="HSP33 redox switch-like"/>
    <property type="match status" value="1"/>
</dbReference>
<dbReference type="EMBL" id="JBHSDH010000013">
    <property type="protein sequence ID" value="MFC4292664.1"/>
    <property type="molecule type" value="Genomic_DNA"/>
</dbReference>
<dbReference type="InterPro" id="IPR023212">
    <property type="entry name" value="Hsp33_helix_hairpin_bin_dom_sf"/>
</dbReference>
<dbReference type="Gene3D" id="1.10.287.480">
    <property type="entry name" value="helix hairpin bin"/>
    <property type="match status" value="1"/>
</dbReference>